<dbReference type="Proteomes" id="UP000215914">
    <property type="component" value="Chromosome 14"/>
</dbReference>
<gene>
    <name evidence="1" type="ORF">HannXRQ_Chr14g0453571</name>
</gene>
<name>A0A251SJZ4_HELAN</name>
<sequence>MGICPNGLGKYGRTINEKWKGTNYVINSNLSVTWWEKISTSLHSSMVSDPRQYIDSLDLSYKV</sequence>
<dbReference type="EMBL" id="CM007903">
    <property type="protein sequence ID" value="OTF99164.1"/>
    <property type="molecule type" value="Genomic_DNA"/>
</dbReference>
<evidence type="ECO:0000313" key="2">
    <source>
        <dbReference type="Proteomes" id="UP000215914"/>
    </source>
</evidence>
<proteinExistence type="predicted"/>
<dbReference type="AlphaFoldDB" id="A0A251SJZ4"/>
<reference evidence="2" key="1">
    <citation type="journal article" date="2017" name="Nature">
        <title>The sunflower genome provides insights into oil metabolism, flowering and Asterid evolution.</title>
        <authorList>
            <person name="Badouin H."/>
            <person name="Gouzy J."/>
            <person name="Grassa C.J."/>
            <person name="Murat F."/>
            <person name="Staton S.E."/>
            <person name="Cottret L."/>
            <person name="Lelandais-Briere C."/>
            <person name="Owens G.L."/>
            <person name="Carrere S."/>
            <person name="Mayjonade B."/>
            <person name="Legrand L."/>
            <person name="Gill N."/>
            <person name="Kane N.C."/>
            <person name="Bowers J.E."/>
            <person name="Hubner S."/>
            <person name="Bellec A."/>
            <person name="Berard A."/>
            <person name="Berges H."/>
            <person name="Blanchet N."/>
            <person name="Boniface M.C."/>
            <person name="Brunel D."/>
            <person name="Catrice O."/>
            <person name="Chaidir N."/>
            <person name="Claudel C."/>
            <person name="Donnadieu C."/>
            <person name="Faraut T."/>
            <person name="Fievet G."/>
            <person name="Helmstetter N."/>
            <person name="King M."/>
            <person name="Knapp S.J."/>
            <person name="Lai Z."/>
            <person name="Le Paslier M.C."/>
            <person name="Lippi Y."/>
            <person name="Lorenzon L."/>
            <person name="Mandel J.R."/>
            <person name="Marage G."/>
            <person name="Marchand G."/>
            <person name="Marquand E."/>
            <person name="Bret-Mestries E."/>
            <person name="Morien E."/>
            <person name="Nambeesan S."/>
            <person name="Nguyen T."/>
            <person name="Pegot-Espagnet P."/>
            <person name="Pouilly N."/>
            <person name="Raftis F."/>
            <person name="Sallet E."/>
            <person name="Schiex T."/>
            <person name="Thomas J."/>
            <person name="Vandecasteele C."/>
            <person name="Vares D."/>
            <person name="Vear F."/>
            <person name="Vautrin S."/>
            <person name="Crespi M."/>
            <person name="Mangin B."/>
            <person name="Burke J.M."/>
            <person name="Salse J."/>
            <person name="Munos S."/>
            <person name="Vincourt P."/>
            <person name="Rieseberg L.H."/>
            <person name="Langlade N.B."/>
        </authorList>
    </citation>
    <scope>NUCLEOTIDE SEQUENCE [LARGE SCALE GENOMIC DNA]</scope>
    <source>
        <strain evidence="2">cv. SF193</strain>
    </source>
</reference>
<evidence type="ECO:0000313" key="1">
    <source>
        <dbReference type="EMBL" id="OTF99164.1"/>
    </source>
</evidence>
<accession>A0A251SJZ4</accession>
<protein>
    <submittedName>
        <fullName evidence="1">Uncharacterized protein</fullName>
    </submittedName>
</protein>
<dbReference type="InParanoid" id="A0A251SJZ4"/>
<keyword evidence="2" id="KW-1185">Reference proteome</keyword>
<organism evidence="1 2">
    <name type="scientific">Helianthus annuus</name>
    <name type="common">Common sunflower</name>
    <dbReference type="NCBI Taxonomy" id="4232"/>
    <lineage>
        <taxon>Eukaryota</taxon>
        <taxon>Viridiplantae</taxon>
        <taxon>Streptophyta</taxon>
        <taxon>Embryophyta</taxon>
        <taxon>Tracheophyta</taxon>
        <taxon>Spermatophyta</taxon>
        <taxon>Magnoliopsida</taxon>
        <taxon>eudicotyledons</taxon>
        <taxon>Gunneridae</taxon>
        <taxon>Pentapetalae</taxon>
        <taxon>asterids</taxon>
        <taxon>campanulids</taxon>
        <taxon>Asterales</taxon>
        <taxon>Asteraceae</taxon>
        <taxon>Asteroideae</taxon>
        <taxon>Heliantheae alliance</taxon>
        <taxon>Heliantheae</taxon>
        <taxon>Helianthus</taxon>
    </lineage>
</organism>